<reference evidence="1 2" key="1">
    <citation type="submission" date="2018-02" db="EMBL/GenBank/DDBJ databases">
        <authorList>
            <person name="Cohen D.B."/>
            <person name="Kent A.D."/>
        </authorList>
    </citation>
    <scope>NUCLEOTIDE SEQUENCE [LARGE SCALE GENOMIC DNA]</scope>
    <source>
        <strain evidence="1 2">CCAP 1448/3</strain>
    </source>
</reference>
<keyword evidence="2" id="KW-1185">Reference proteome</keyword>
<proteinExistence type="predicted"/>
<dbReference type="NCBIfam" id="TIGR04255">
    <property type="entry name" value="sporadTIGR04255"/>
    <property type="match status" value="1"/>
</dbReference>
<gene>
    <name evidence="1" type="ORF">C7B64_07420</name>
</gene>
<evidence type="ECO:0000313" key="2">
    <source>
        <dbReference type="Proteomes" id="UP000238762"/>
    </source>
</evidence>
<dbReference type="AlphaFoldDB" id="A0A2T1C5Z2"/>
<comment type="caution">
    <text evidence="1">The sequence shown here is derived from an EMBL/GenBank/DDBJ whole genome shotgun (WGS) entry which is preliminary data.</text>
</comment>
<reference evidence="1 2" key="2">
    <citation type="submission" date="2018-03" db="EMBL/GenBank/DDBJ databases">
        <title>The ancient ancestry and fast evolution of plastids.</title>
        <authorList>
            <person name="Moore K.R."/>
            <person name="Magnabosco C."/>
            <person name="Momper L."/>
            <person name="Gold D.A."/>
            <person name="Bosak T."/>
            <person name="Fournier G.P."/>
        </authorList>
    </citation>
    <scope>NUCLEOTIDE SEQUENCE [LARGE SCALE GENOMIC DNA]</scope>
    <source>
        <strain evidence="1 2">CCAP 1448/3</strain>
    </source>
</reference>
<evidence type="ECO:0000313" key="1">
    <source>
        <dbReference type="EMBL" id="PSB03654.1"/>
    </source>
</evidence>
<dbReference type="InterPro" id="IPR026349">
    <property type="entry name" value="CHP04255"/>
</dbReference>
<name>A0A2T1C5Z2_9CYAN</name>
<sequence>MKKVVDTNPLTAKPPQEVPLKNAPLVRVIAQVMFSPIVSIEKKDFVGSFQEAIRDKYPILQPQQTHSFAFSPQGIVPIAPQVTWRFLNTTASWRVSLAPNFVALETTAYLSRSDFLERLQSILTAVNEAFHPDVQRFGLRYIDRLVGQNLTDISSLVKPEIAGIAAADFTHQTINESLFIMPDGEEKITARWGLIPTGVTFDPDAIEPIAEASWILDLDMSLAKNREFSVEGLIKEGNYFSERLYTFFRWAIQDEFLRRFGGEL</sequence>
<dbReference type="Proteomes" id="UP000238762">
    <property type="component" value="Unassembled WGS sequence"/>
</dbReference>
<accession>A0A2T1C5Z2</accession>
<dbReference type="RefSeq" id="WP_106288008.1">
    <property type="nucleotide sequence ID" value="NZ_CAWNTC010000247.1"/>
</dbReference>
<organism evidence="1 2">
    <name type="scientific">Merismopedia glauca CCAP 1448/3</name>
    <dbReference type="NCBI Taxonomy" id="1296344"/>
    <lineage>
        <taxon>Bacteria</taxon>
        <taxon>Bacillati</taxon>
        <taxon>Cyanobacteriota</taxon>
        <taxon>Cyanophyceae</taxon>
        <taxon>Synechococcales</taxon>
        <taxon>Merismopediaceae</taxon>
        <taxon>Merismopedia</taxon>
    </lineage>
</organism>
<dbReference type="EMBL" id="PVWJ01000027">
    <property type="protein sequence ID" value="PSB03654.1"/>
    <property type="molecule type" value="Genomic_DNA"/>
</dbReference>
<protein>
    <submittedName>
        <fullName evidence="1">TIGR04255 family protein</fullName>
    </submittedName>
</protein>
<dbReference type="OrthoDB" id="7107919at2"/>